<gene>
    <name evidence="1" type="ORF">OCV77_06495</name>
</gene>
<keyword evidence="2" id="KW-1185">Reference proteome</keyword>
<accession>A0ABT2T2N1</accession>
<protein>
    <submittedName>
        <fullName evidence="1">Uncharacterized protein</fullName>
    </submittedName>
</protein>
<reference evidence="1 2" key="1">
    <citation type="journal article" date="2021" name="ISME Commun">
        <title>Automated analysis of genomic sequences facilitates high-throughput and comprehensive description of bacteria.</title>
        <authorList>
            <person name="Hitch T.C.A."/>
        </authorList>
    </citation>
    <scope>NUCLEOTIDE SEQUENCE [LARGE SCALE GENOMIC DNA]</scope>
    <source>
        <strain evidence="1 2">Sanger_18</strain>
    </source>
</reference>
<sequence>MNLHVEGTDCLEDDQVDLLIGKTIDVDFLNYMPDVRDHPSVQDAIKKLVEAFPEKEVNDRETKEQKIQALAGELDRLSYDMDPYEYRDTVSDQEAQVQRIAEDIRNGNIGHLQNFL</sequence>
<dbReference type="Proteomes" id="UP001652432">
    <property type="component" value="Unassembled WGS sequence"/>
</dbReference>
<proteinExistence type="predicted"/>
<dbReference type="RefSeq" id="WP_262574121.1">
    <property type="nucleotide sequence ID" value="NZ_JAOQKJ010000004.1"/>
</dbReference>
<organism evidence="1 2">
    <name type="scientific">Suilimivivens aceti</name>
    <dbReference type="NCBI Taxonomy" id="2981774"/>
    <lineage>
        <taxon>Bacteria</taxon>
        <taxon>Bacillati</taxon>
        <taxon>Bacillota</taxon>
        <taxon>Clostridia</taxon>
        <taxon>Lachnospirales</taxon>
        <taxon>Lachnospiraceae</taxon>
        <taxon>Suilimivivens</taxon>
    </lineage>
</organism>
<evidence type="ECO:0000313" key="2">
    <source>
        <dbReference type="Proteomes" id="UP001652432"/>
    </source>
</evidence>
<comment type="caution">
    <text evidence="1">The sequence shown here is derived from an EMBL/GenBank/DDBJ whole genome shotgun (WGS) entry which is preliminary data.</text>
</comment>
<name>A0ABT2T2N1_9FIRM</name>
<dbReference type="EMBL" id="JAOQKJ010000004">
    <property type="protein sequence ID" value="MCU6744146.1"/>
    <property type="molecule type" value="Genomic_DNA"/>
</dbReference>
<evidence type="ECO:0000313" key="1">
    <source>
        <dbReference type="EMBL" id="MCU6744146.1"/>
    </source>
</evidence>